<evidence type="ECO:0000259" key="3">
    <source>
        <dbReference type="SMART" id="SM00244"/>
    </source>
</evidence>
<dbReference type="SMART" id="SM00244">
    <property type="entry name" value="PHB"/>
    <property type="match status" value="1"/>
</dbReference>
<dbReference type="PANTHER" id="PTHR23222">
    <property type="entry name" value="PROHIBITIN"/>
    <property type="match status" value="1"/>
</dbReference>
<dbReference type="Pfam" id="PF01145">
    <property type="entry name" value="Band_7"/>
    <property type="match status" value="1"/>
</dbReference>
<dbReference type="InterPro" id="IPR001107">
    <property type="entry name" value="Band_7"/>
</dbReference>
<comment type="subcellular location">
    <subcellularLocation>
        <location evidence="1">Membrane</location>
        <topology evidence="1">Single-pass membrane protein</topology>
    </subcellularLocation>
</comment>
<gene>
    <name evidence="4" type="ORF">H4K34_18020</name>
</gene>
<organism evidence="4 5">
    <name type="scientific">Croceimicrobium hydrocarbonivorans</name>
    <dbReference type="NCBI Taxonomy" id="2761580"/>
    <lineage>
        <taxon>Bacteria</taxon>
        <taxon>Pseudomonadati</taxon>
        <taxon>Bacteroidota</taxon>
        <taxon>Flavobacteriia</taxon>
        <taxon>Flavobacteriales</taxon>
        <taxon>Owenweeksiaceae</taxon>
        <taxon>Croceimicrobium</taxon>
    </lineage>
</organism>
<feature type="transmembrane region" description="Helical" evidence="2">
    <location>
        <begin position="7"/>
        <end position="26"/>
    </location>
</feature>
<keyword evidence="2" id="KW-1133">Transmembrane helix</keyword>
<dbReference type="EMBL" id="CP060139">
    <property type="protein sequence ID" value="QNR24240.1"/>
    <property type="molecule type" value="Genomic_DNA"/>
</dbReference>
<feature type="domain" description="Band 7" evidence="3">
    <location>
        <begin position="25"/>
        <end position="189"/>
    </location>
</feature>
<dbReference type="PANTHER" id="PTHR23222:SF0">
    <property type="entry name" value="PROHIBITIN 1"/>
    <property type="match status" value="1"/>
</dbReference>
<dbReference type="KEGG" id="chyd:H4K34_18020"/>
<evidence type="ECO:0000313" key="4">
    <source>
        <dbReference type="EMBL" id="QNR24240.1"/>
    </source>
</evidence>
<evidence type="ECO:0000256" key="1">
    <source>
        <dbReference type="ARBA" id="ARBA00004167"/>
    </source>
</evidence>
<dbReference type="Gene3D" id="3.30.479.30">
    <property type="entry name" value="Band 7 domain"/>
    <property type="match status" value="1"/>
</dbReference>
<keyword evidence="2" id="KW-0472">Membrane</keyword>
<dbReference type="InterPro" id="IPR036013">
    <property type="entry name" value="Band_7/SPFH_dom_sf"/>
</dbReference>
<keyword evidence="5" id="KW-1185">Reference proteome</keyword>
<keyword evidence="2" id="KW-0812">Transmembrane</keyword>
<dbReference type="AlphaFoldDB" id="A0A7H0VEU2"/>
<proteinExistence type="predicted"/>
<dbReference type="Proteomes" id="UP000516305">
    <property type="component" value="Chromosome"/>
</dbReference>
<evidence type="ECO:0000313" key="5">
    <source>
        <dbReference type="Proteomes" id="UP000516305"/>
    </source>
</evidence>
<evidence type="ECO:0000256" key="2">
    <source>
        <dbReference type="SAM" id="Phobius"/>
    </source>
</evidence>
<sequence>MKQRTTFLIVLAFVAFLVVILTWNSITYTINAGEKAVIFRKFQGGLDKDKVYGQGFHVKWPWDEVYTYDVRKMESFSKMNVLDRNGLTITLDLSYRFYPKEERIGYLHDEIGANYHDKIIKPYIRSAAREVIGKYNAEELYSTKREDIQNEIFTRTAEPMGENYLVLDAILIREVKLPPKLKEAIERKLEQEQASLEYEFKLQLARKEAERQRIEAEGKARANEIISNSLTEKILKEKGIDATLKLAESKNSKVIVVGSGKDGLPLILGNQ</sequence>
<dbReference type="InterPro" id="IPR000163">
    <property type="entry name" value="Prohibitin"/>
</dbReference>
<dbReference type="SUPFAM" id="SSF117892">
    <property type="entry name" value="Band 7/SPFH domain"/>
    <property type="match status" value="1"/>
</dbReference>
<protein>
    <submittedName>
        <fullName evidence="4">Prohibitin family protein</fullName>
    </submittedName>
</protein>
<accession>A0A7H0VEU2</accession>
<dbReference type="CDD" id="cd03401">
    <property type="entry name" value="SPFH_prohibitin"/>
    <property type="match status" value="1"/>
</dbReference>
<dbReference type="RefSeq" id="WP_210758769.1">
    <property type="nucleotide sequence ID" value="NZ_CP060139.1"/>
</dbReference>
<name>A0A7H0VEU2_9FLAO</name>
<reference evidence="4 5" key="1">
    <citation type="submission" date="2020-08" db="EMBL/GenBank/DDBJ databases">
        <title>Croceimicrobium hydrocarbonivorans gen. nov., sp. nov., a novel marine bacterium isolated from a bacterial consortium that degrades polyethylene terephthalate.</title>
        <authorList>
            <person name="Liu R."/>
        </authorList>
    </citation>
    <scope>NUCLEOTIDE SEQUENCE [LARGE SCALE GENOMIC DNA]</scope>
    <source>
        <strain evidence="4 5">A20-9</strain>
    </source>
</reference>
<dbReference type="GO" id="GO:0016020">
    <property type="term" value="C:membrane"/>
    <property type="evidence" value="ECO:0007669"/>
    <property type="project" value="UniProtKB-SubCell"/>
</dbReference>